<feature type="compositionally biased region" description="Polar residues" evidence="1">
    <location>
        <begin position="297"/>
        <end position="307"/>
    </location>
</feature>
<feature type="region of interest" description="Disordered" evidence="1">
    <location>
        <begin position="255"/>
        <end position="376"/>
    </location>
</feature>
<comment type="caution">
    <text evidence="2">The sequence shown here is derived from an EMBL/GenBank/DDBJ whole genome shotgun (WGS) entry which is preliminary data.</text>
</comment>
<dbReference type="AlphaFoldDB" id="A0A8H7LH55"/>
<proteinExistence type="predicted"/>
<feature type="compositionally biased region" description="Polar residues" evidence="1">
    <location>
        <begin position="351"/>
        <end position="370"/>
    </location>
</feature>
<dbReference type="EMBL" id="JACYCC010000172">
    <property type="protein sequence ID" value="KAF8672959.1"/>
    <property type="molecule type" value="Genomic_DNA"/>
</dbReference>
<gene>
    <name evidence="2" type="ORF">RHS04_07717</name>
</gene>
<protein>
    <submittedName>
        <fullName evidence="2">Uncharacterized protein</fullName>
    </submittedName>
</protein>
<sequence>MSGNKLFQKASQRAPSPAAAAIMHAHPGYRNALKLPHVAAVAEEAEHLDIQRVYLIQQLNTFNEVCDVLPHPYRETARPILLELSKLSDKGRKAKSLLEGLQTHQSKLTWPSQLMGITAPSFQNSAEYEATAEAAEHRKFFKDQTLEFKKVLLARAIEMKTQEIALLDAQLHPEAWLKKLGDALTRVYEDGPAKALIPVAKQEGDTFRVVYETDGTAASIWSQVKYELVYIGHAVIQILNTRVAVSQQIAAKKAQLKNDADVTMTDGTNGKGSSKGLTKRELDSQIAQAVAKALKDQASQGQKTSQHGPRKPHPNIGKGQPAASTSQNTSTSKKEGSGGGQKATGQKRKASSNPRKPSGEKGNSSQSGTNKKPKKS</sequence>
<dbReference type="Proteomes" id="UP000650582">
    <property type="component" value="Unassembled WGS sequence"/>
</dbReference>
<evidence type="ECO:0000313" key="2">
    <source>
        <dbReference type="EMBL" id="KAF8672959.1"/>
    </source>
</evidence>
<name>A0A8H7LH55_9AGAM</name>
<evidence type="ECO:0000313" key="3">
    <source>
        <dbReference type="Proteomes" id="UP000650582"/>
    </source>
</evidence>
<accession>A0A8H7LH55</accession>
<reference evidence="2" key="1">
    <citation type="submission" date="2020-09" db="EMBL/GenBank/DDBJ databases">
        <title>Comparative genome analyses of four rice-infecting Rhizoctonia solani isolates reveal extensive enrichment of homogalacturonan modification genes.</title>
        <authorList>
            <person name="Lee D.-Y."/>
            <person name="Jeon J."/>
            <person name="Kim K.-T."/>
            <person name="Cheong K."/>
            <person name="Song H."/>
            <person name="Choi G."/>
            <person name="Ko J."/>
            <person name="Opiyo S.O."/>
            <person name="Zuo S."/>
            <person name="Madhav S."/>
            <person name="Lee Y.-H."/>
            <person name="Wang G.-L."/>
        </authorList>
    </citation>
    <scope>NUCLEOTIDE SEQUENCE</scope>
    <source>
        <strain evidence="2">AG1-IA YN-7</strain>
    </source>
</reference>
<organism evidence="2 3">
    <name type="scientific">Rhizoctonia solani</name>
    <dbReference type="NCBI Taxonomy" id="456999"/>
    <lineage>
        <taxon>Eukaryota</taxon>
        <taxon>Fungi</taxon>
        <taxon>Dikarya</taxon>
        <taxon>Basidiomycota</taxon>
        <taxon>Agaricomycotina</taxon>
        <taxon>Agaricomycetes</taxon>
        <taxon>Cantharellales</taxon>
        <taxon>Ceratobasidiaceae</taxon>
        <taxon>Rhizoctonia</taxon>
    </lineage>
</organism>
<evidence type="ECO:0000256" key="1">
    <source>
        <dbReference type="SAM" id="MobiDB-lite"/>
    </source>
</evidence>
<feature type="compositionally biased region" description="Polar residues" evidence="1">
    <location>
        <begin position="265"/>
        <end position="276"/>
    </location>
</feature>